<dbReference type="InterPro" id="IPR003481">
    <property type="entry name" value="FliD_N"/>
</dbReference>
<protein>
    <recommendedName>
        <fullName evidence="5">Flagellar hook-associated protein 2</fullName>
        <shortName evidence="5">HAP2</shortName>
    </recommendedName>
    <alternativeName>
        <fullName evidence="5">Flagellar cap protein</fullName>
    </alternativeName>
</protein>
<keyword evidence="4 5" id="KW-0975">Bacterial flagellum</keyword>
<reference evidence="10" key="1">
    <citation type="submission" date="2021-04" db="EMBL/GenBank/DDBJ databases">
        <title>A novel Synergistetes isolate from a pyrite-forming mixed culture.</title>
        <authorList>
            <person name="Bunk B."/>
            <person name="Sproer C."/>
            <person name="Spring S."/>
            <person name="Pester M."/>
        </authorList>
    </citation>
    <scope>NUCLEOTIDE SEQUENCE [LARGE SCALE GENOMIC DNA]</scope>
    <source>
        <strain evidence="10">J.5.4.2-T.3.5.2</strain>
    </source>
</reference>
<feature type="compositionally biased region" description="Low complexity" evidence="6">
    <location>
        <begin position="365"/>
        <end position="414"/>
    </location>
</feature>
<keyword evidence="5" id="KW-0964">Secreted</keyword>
<evidence type="ECO:0000256" key="5">
    <source>
        <dbReference type="RuleBase" id="RU362066"/>
    </source>
</evidence>
<evidence type="ECO:0000259" key="8">
    <source>
        <dbReference type="Pfam" id="PF07195"/>
    </source>
</evidence>
<dbReference type="EMBL" id="CP072943">
    <property type="protein sequence ID" value="QTX31383.1"/>
    <property type="molecule type" value="Genomic_DNA"/>
</dbReference>
<keyword evidence="9" id="KW-0282">Flagellum</keyword>
<evidence type="ECO:0000256" key="1">
    <source>
        <dbReference type="ARBA" id="ARBA00009764"/>
    </source>
</evidence>
<dbReference type="InterPro" id="IPR010809">
    <property type="entry name" value="FliD_C"/>
</dbReference>
<dbReference type="GO" id="GO:0009421">
    <property type="term" value="C:bacterial-type flagellum filament cap"/>
    <property type="evidence" value="ECO:0007669"/>
    <property type="project" value="InterPro"/>
</dbReference>
<dbReference type="Proteomes" id="UP000671879">
    <property type="component" value="Chromosome"/>
</dbReference>
<evidence type="ECO:0000256" key="6">
    <source>
        <dbReference type="SAM" id="MobiDB-lite"/>
    </source>
</evidence>
<keyword evidence="10" id="KW-1185">Reference proteome</keyword>
<feature type="compositionally biased region" description="Polar residues" evidence="6">
    <location>
        <begin position="427"/>
        <end position="441"/>
    </location>
</feature>
<evidence type="ECO:0000259" key="7">
    <source>
        <dbReference type="Pfam" id="PF02465"/>
    </source>
</evidence>
<comment type="subcellular location">
    <subcellularLocation>
        <location evidence="5">Secreted</location>
    </subcellularLocation>
    <subcellularLocation>
        <location evidence="5">Bacterial flagellum</location>
    </subcellularLocation>
</comment>
<organism evidence="9 10">
    <name type="scientific">Aminithiophilus ramosus</name>
    <dbReference type="NCBI Taxonomy" id="3029084"/>
    <lineage>
        <taxon>Bacteria</taxon>
        <taxon>Thermotogati</taxon>
        <taxon>Synergistota</taxon>
        <taxon>Synergistia</taxon>
        <taxon>Synergistales</taxon>
        <taxon>Aminithiophilaceae</taxon>
        <taxon>Aminithiophilus</taxon>
    </lineage>
</organism>
<feature type="region of interest" description="Disordered" evidence="6">
    <location>
        <begin position="337"/>
        <end position="480"/>
    </location>
</feature>
<gene>
    <name evidence="9" type="primary">fliD</name>
    <name evidence="9" type="ORF">KAR29_08315</name>
</gene>
<feature type="domain" description="Flagellar hook-associated protein 2 N-terminal" evidence="7">
    <location>
        <begin position="16"/>
        <end position="119"/>
    </location>
</feature>
<evidence type="ECO:0000313" key="10">
    <source>
        <dbReference type="Proteomes" id="UP000671879"/>
    </source>
</evidence>
<feature type="compositionally biased region" description="Low complexity" evidence="6">
    <location>
        <begin position="337"/>
        <end position="358"/>
    </location>
</feature>
<feature type="compositionally biased region" description="Low complexity" evidence="6">
    <location>
        <begin position="442"/>
        <end position="455"/>
    </location>
</feature>
<dbReference type="GO" id="GO:0009424">
    <property type="term" value="C:bacterial-type flagellum hook"/>
    <property type="evidence" value="ECO:0007669"/>
    <property type="project" value="UniProtKB-UniRule"/>
</dbReference>
<evidence type="ECO:0000256" key="3">
    <source>
        <dbReference type="ARBA" id="ARBA00023054"/>
    </source>
</evidence>
<evidence type="ECO:0000313" key="9">
    <source>
        <dbReference type="EMBL" id="QTX31383.1"/>
    </source>
</evidence>
<dbReference type="GO" id="GO:0007155">
    <property type="term" value="P:cell adhesion"/>
    <property type="evidence" value="ECO:0007669"/>
    <property type="project" value="InterPro"/>
</dbReference>
<comment type="function">
    <text evidence="5">Required for morphogenesis and for the elongation of the flagellar filament by facilitating polymerization of the flagellin monomers at the tip of growing filament. Forms a capping structure, which prevents flagellin subunits (transported through the central channel of the flagellum) from leaking out without polymerization at the distal end.</text>
</comment>
<comment type="subunit">
    <text evidence="2 5">Homopentamer.</text>
</comment>
<name>A0A9Q7A9R6_9BACT</name>
<dbReference type="PANTHER" id="PTHR30288">
    <property type="entry name" value="FLAGELLAR CAP/ASSEMBLY PROTEIN FLID"/>
    <property type="match status" value="1"/>
</dbReference>
<keyword evidence="3" id="KW-0175">Coiled coil</keyword>
<feature type="domain" description="Flagellar hook-associated protein 2 C-terminal" evidence="8">
    <location>
        <begin position="232"/>
        <end position="343"/>
    </location>
</feature>
<sequence>MSTISDALFSLSGATSGIDWGTMADTIIENDSKPITQWEEKQEKLELKISLYEEFSALFKTMQSSLTSLKLTSTYSAKATEFTPLDGASSNVGIVTATATADAAIAQYEIEVVQKAQAHRIASDRVDDASTALGLSGTFSVDVGTLGSVDVTVEASDSLASISSKINEAAAAWGSENETTALVSASLVDRRIVLTSGLTGADSAMTLTDGDGILASLGFLDSGSVKNELNVAQDAILKLDGLTVTRETNEITDLIDNVTLNVVGTGKVQMDITLDAQTAVEGLQAFTDSYNELMEWINIRLSEETVEDPESDFERAWGLLHGDSTLWQAKSTLRNLITTPSTSPSPAARAIRSTASSAPSPPATARPSSKRTPSSSSTTTASRRRSTSASPTRGTRWRPRSTAPSTTRRANPWSSRPPSPTASSPSRGTRASPSPIPTTSWPRRASGPTPRSARSASRRKQRITARAASWSSPPTTSWRP</sequence>
<dbReference type="PANTHER" id="PTHR30288:SF0">
    <property type="entry name" value="FLAGELLAR HOOK-ASSOCIATED PROTEIN 2"/>
    <property type="match status" value="1"/>
</dbReference>
<feature type="compositionally biased region" description="Low complexity" evidence="6">
    <location>
        <begin position="464"/>
        <end position="480"/>
    </location>
</feature>
<dbReference type="Pfam" id="PF07195">
    <property type="entry name" value="FliD_C"/>
    <property type="match status" value="1"/>
</dbReference>
<keyword evidence="9" id="KW-0966">Cell projection</keyword>
<dbReference type="KEGG" id="aram:KAR29_08315"/>
<evidence type="ECO:0000256" key="2">
    <source>
        <dbReference type="ARBA" id="ARBA00011255"/>
    </source>
</evidence>
<dbReference type="GO" id="GO:0071973">
    <property type="term" value="P:bacterial-type flagellum-dependent cell motility"/>
    <property type="evidence" value="ECO:0007669"/>
    <property type="project" value="TreeGrafter"/>
</dbReference>
<dbReference type="Pfam" id="PF02465">
    <property type="entry name" value="FliD_N"/>
    <property type="match status" value="1"/>
</dbReference>
<keyword evidence="9" id="KW-0969">Cilium</keyword>
<dbReference type="GO" id="GO:0005576">
    <property type="term" value="C:extracellular region"/>
    <property type="evidence" value="ECO:0007669"/>
    <property type="project" value="UniProtKB-SubCell"/>
</dbReference>
<dbReference type="InterPro" id="IPR040026">
    <property type="entry name" value="FliD"/>
</dbReference>
<evidence type="ECO:0000256" key="4">
    <source>
        <dbReference type="ARBA" id="ARBA00023143"/>
    </source>
</evidence>
<comment type="similarity">
    <text evidence="1 5">Belongs to the FliD family.</text>
</comment>
<proteinExistence type="inferred from homology"/>
<accession>A0A9Q7A9R6</accession>
<dbReference type="AlphaFoldDB" id="A0A9Q7A9R6"/>